<keyword evidence="5" id="KW-1185">Reference proteome</keyword>
<dbReference type="SUPFAM" id="SSF143437">
    <property type="entry name" value="THUMP domain-like"/>
    <property type="match status" value="1"/>
</dbReference>
<evidence type="ECO:0000256" key="2">
    <source>
        <dbReference type="SAM" id="MobiDB-lite"/>
    </source>
</evidence>
<evidence type="ECO:0000313" key="5">
    <source>
        <dbReference type="Proteomes" id="UP000654913"/>
    </source>
</evidence>
<dbReference type="KEGG" id="apuu:APUU_30976A"/>
<dbReference type="SMART" id="SM00981">
    <property type="entry name" value="THUMP"/>
    <property type="match status" value="1"/>
</dbReference>
<dbReference type="Pfam" id="PF02926">
    <property type="entry name" value="THUMP"/>
    <property type="match status" value="1"/>
</dbReference>
<evidence type="ECO:0000313" key="4">
    <source>
        <dbReference type="EMBL" id="BCS22751.1"/>
    </source>
</evidence>
<dbReference type="PANTHER" id="PTHR13452">
    <property type="entry name" value="THUMP DOMAIN CONTAINING PROTEIN 1-RELATED"/>
    <property type="match status" value="1"/>
</dbReference>
<dbReference type="PANTHER" id="PTHR13452:SF10">
    <property type="entry name" value="THUMP DOMAIN-CONTAINING PROTEIN 1"/>
    <property type="match status" value="1"/>
</dbReference>
<organism evidence="4 5">
    <name type="scientific">Aspergillus puulaauensis</name>
    <dbReference type="NCBI Taxonomy" id="1220207"/>
    <lineage>
        <taxon>Eukaryota</taxon>
        <taxon>Fungi</taxon>
        <taxon>Dikarya</taxon>
        <taxon>Ascomycota</taxon>
        <taxon>Pezizomycotina</taxon>
        <taxon>Eurotiomycetes</taxon>
        <taxon>Eurotiomycetidae</taxon>
        <taxon>Eurotiales</taxon>
        <taxon>Aspergillaceae</taxon>
        <taxon>Aspergillus</taxon>
    </lineage>
</organism>
<dbReference type="Gene3D" id="3.30.2300.10">
    <property type="entry name" value="THUMP superfamily"/>
    <property type="match status" value="1"/>
</dbReference>
<proteinExistence type="predicted"/>
<name>A0A7R8AKY7_9EURO</name>
<feature type="domain" description="THUMP" evidence="3">
    <location>
        <begin position="184"/>
        <end position="289"/>
    </location>
</feature>
<dbReference type="InterPro" id="IPR004114">
    <property type="entry name" value="THUMP_dom"/>
</dbReference>
<dbReference type="OrthoDB" id="367221at2759"/>
<dbReference type="Proteomes" id="UP000654913">
    <property type="component" value="Chromosome 3"/>
</dbReference>
<accession>A0A7R8AKY7</accession>
<gene>
    <name evidence="4" type="ORF">APUU_30976A</name>
</gene>
<dbReference type="PROSITE" id="PS51165">
    <property type="entry name" value="THUMP"/>
    <property type="match status" value="1"/>
</dbReference>
<reference evidence="4" key="2">
    <citation type="submission" date="2021-02" db="EMBL/GenBank/DDBJ databases">
        <title>Aspergillus puulaauensis MK2 genome sequence.</title>
        <authorList>
            <person name="Futagami T."/>
            <person name="Mori K."/>
            <person name="Kadooka C."/>
            <person name="Tanaka T."/>
        </authorList>
    </citation>
    <scope>NUCLEOTIDE SEQUENCE</scope>
    <source>
        <strain evidence="4">MK2</strain>
    </source>
</reference>
<dbReference type="GO" id="GO:0006400">
    <property type="term" value="P:tRNA modification"/>
    <property type="evidence" value="ECO:0007669"/>
    <property type="project" value="InterPro"/>
</dbReference>
<reference evidence="4" key="1">
    <citation type="submission" date="2021-01" db="EMBL/GenBank/DDBJ databases">
        <authorList>
            <consortium name="Aspergillus puulaauensis MK2 genome sequencing consortium"/>
            <person name="Kazuki M."/>
            <person name="Futagami T."/>
        </authorList>
    </citation>
    <scope>NUCLEOTIDE SEQUENCE</scope>
    <source>
        <strain evidence="4">MK2</strain>
    </source>
</reference>
<dbReference type="InterPro" id="IPR040183">
    <property type="entry name" value="THUMPD1-like"/>
</dbReference>
<dbReference type="CDD" id="cd11717">
    <property type="entry name" value="THUMP_THUMPD1_like"/>
    <property type="match status" value="1"/>
</dbReference>
<sequence length="313" mass="35247">MIIENFWGTTLFERNITRTYPPANRSTLGERCRYTWYFGMAGSGKRKMPGNPADQSHKKRKGGNKWQKSRALAHTPRSSVETGDWGVFVTCEIGRENKCAAEVVDLLTQHVEGPENGGDGAESDSDVDDIEAQIKKEIEGLKPNTTTKSSLFQTVKFDLPCIVFVRFEKSIDPEKLVHQICLDAQAKPDQKRSRYIQRLIPARSIRKTLSVDVEQFAREILKPHFHSGGPPKKYAIRPSVRSNKKFNRDVVIKTIAGVVGPEHPVDLKNYDLIILVDIVQNLISMSVAGSDYDKLKRFNLAELYNPDPAPRGP</sequence>
<dbReference type="FunFam" id="3.30.2300.10:FF:000001">
    <property type="entry name" value="THUMP domain-containing protein 1"/>
    <property type="match status" value="1"/>
</dbReference>
<evidence type="ECO:0000259" key="3">
    <source>
        <dbReference type="PROSITE" id="PS51165"/>
    </source>
</evidence>
<dbReference type="AlphaFoldDB" id="A0A7R8AKY7"/>
<dbReference type="EMBL" id="AP024445">
    <property type="protein sequence ID" value="BCS22751.1"/>
    <property type="molecule type" value="Genomic_DNA"/>
</dbReference>
<dbReference type="GO" id="GO:0003723">
    <property type="term" value="F:RNA binding"/>
    <property type="evidence" value="ECO:0007669"/>
    <property type="project" value="UniProtKB-UniRule"/>
</dbReference>
<dbReference type="GeneID" id="64972756"/>
<dbReference type="RefSeq" id="XP_041554945.1">
    <property type="nucleotide sequence ID" value="XM_041702128.1"/>
</dbReference>
<keyword evidence="1" id="KW-0694">RNA-binding</keyword>
<evidence type="ECO:0000256" key="1">
    <source>
        <dbReference type="PROSITE-ProRule" id="PRU00529"/>
    </source>
</evidence>
<protein>
    <recommendedName>
        <fullName evidence="3">THUMP domain-containing protein</fullName>
    </recommendedName>
</protein>
<feature type="region of interest" description="Disordered" evidence="2">
    <location>
        <begin position="45"/>
        <end position="78"/>
    </location>
</feature>